<accession>A0AAD7HPC9</accession>
<proteinExistence type="predicted"/>
<evidence type="ECO:0000313" key="2">
    <source>
        <dbReference type="Proteomes" id="UP001215280"/>
    </source>
</evidence>
<evidence type="ECO:0000313" key="1">
    <source>
        <dbReference type="EMBL" id="KAJ7725225.1"/>
    </source>
</evidence>
<gene>
    <name evidence="1" type="ORF">DFH07DRAFT_783058</name>
</gene>
<keyword evidence="2" id="KW-1185">Reference proteome</keyword>
<name>A0AAD7HPC9_9AGAR</name>
<sequence>MIELARSAVSCSTLGAKPAGEFLKFLLLFRRWVGPSESIHRIGGEYHGTTRVNTSAKSPISPTDLVEGSCLPSRIYPAIDVLAIRNAKQAKSTESRLWPQQNSVVQTTADSILNVSTSYRFLSWMSGLLRSGTNVQVATTTEPTFPEDIERTINEVVLNDTRDMCGTMSLVASRFHAWTKPIMFHTVIVRPRKNSLQRISESLLPNTNLIRILVLDLDPGLSAEESSYIRRLLECSHQVRHLAVTWNIWVEFERECGALQLQSLYLFWDGDTDSPRPFLRHLQYPSALKDFTVYAPDRLGRPGARFREPFFYLPPMTQDFHLRTVMFVHVDVEEEECVTLVKVIRQQMQQNPNFSTAYLRFSSQVLVEWVAKMEGRPSMLQHPPPRTRNGVFEG</sequence>
<protein>
    <submittedName>
        <fullName evidence="1">Uncharacterized protein</fullName>
    </submittedName>
</protein>
<dbReference type="Proteomes" id="UP001215280">
    <property type="component" value="Unassembled WGS sequence"/>
</dbReference>
<reference evidence="1" key="1">
    <citation type="submission" date="2023-03" db="EMBL/GenBank/DDBJ databases">
        <title>Massive genome expansion in bonnet fungi (Mycena s.s.) driven by repeated elements and novel gene families across ecological guilds.</title>
        <authorList>
            <consortium name="Lawrence Berkeley National Laboratory"/>
            <person name="Harder C.B."/>
            <person name="Miyauchi S."/>
            <person name="Viragh M."/>
            <person name="Kuo A."/>
            <person name="Thoen E."/>
            <person name="Andreopoulos B."/>
            <person name="Lu D."/>
            <person name="Skrede I."/>
            <person name="Drula E."/>
            <person name="Henrissat B."/>
            <person name="Morin E."/>
            <person name="Kohler A."/>
            <person name="Barry K."/>
            <person name="LaButti K."/>
            <person name="Morin E."/>
            <person name="Salamov A."/>
            <person name="Lipzen A."/>
            <person name="Mereny Z."/>
            <person name="Hegedus B."/>
            <person name="Baldrian P."/>
            <person name="Stursova M."/>
            <person name="Weitz H."/>
            <person name="Taylor A."/>
            <person name="Grigoriev I.V."/>
            <person name="Nagy L.G."/>
            <person name="Martin F."/>
            <person name="Kauserud H."/>
        </authorList>
    </citation>
    <scope>NUCLEOTIDE SEQUENCE</scope>
    <source>
        <strain evidence="1">CBHHK188m</strain>
    </source>
</reference>
<dbReference type="EMBL" id="JARJLG010000230">
    <property type="protein sequence ID" value="KAJ7725225.1"/>
    <property type="molecule type" value="Genomic_DNA"/>
</dbReference>
<dbReference type="AlphaFoldDB" id="A0AAD7HPC9"/>
<comment type="caution">
    <text evidence="1">The sequence shown here is derived from an EMBL/GenBank/DDBJ whole genome shotgun (WGS) entry which is preliminary data.</text>
</comment>
<organism evidence="1 2">
    <name type="scientific">Mycena maculata</name>
    <dbReference type="NCBI Taxonomy" id="230809"/>
    <lineage>
        <taxon>Eukaryota</taxon>
        <taxon>Fungi</taxon>
        <taxon>Dikarya</taxon>
        <taxon>Basidiomycota</taxon>
        <taxon>Agaricomycotina</taxon>
        <taxon>Agaricomycetes</taxon>
        <taxon>Agaricomycetidae</taxon>
        <taxon>Agaricales</taxon>
        <taxon>Marasmiineae</taxon>
        <taxon>Mycenaceae</taxon>
        <taxon>Mycena</taxon>
    </lineage>
</organism>